<evidence type="ECO:0000256" key="1">
    <source>
        <dbReference type="SAM" id="MobiDB-lite"/>
    </source>
</evidence>
<keyword evidence="2" id="KW-0472">Membrane</keyword>
<feature type="compositionally biased region" description="Low complexity" evidence="1">
    <location>
        <begin position="148"/>
        <end position="160"/>
    </location>
</feature>
<dbReference type="InterPro" id="IPR002477">
    <property type="entry name" value="Peptidoglycan-bd-like"/>
</dbReference>
<proteinExistence type="predicted"/>
<dbReference type="InterPro" id="IPR036366">
    <property type="entry name" value="PGBDSf"/>
</dbReference>
<dbReference type="SUPFAM" id="SSF47090">
    <property type="entry name" value="PGBD-like"/>
    <property type="match status" value="2"/>
</dbReference>
<keyword evidence="2" id="KW-0812">Transmembrane</keyword>
<dbReference type="AlphaFoldDB" id="A0A1M6IMF6"/>
<feature type="compositionally biased region" description="Pro residues" evidence="1">
    <location>
        <begin position="121"/>
        <end position="147"/>
    </location>
</feature>
<evidence type="ECO:0000256" key="2">
    <source>
        <dbReference type="SAM" id="Phobius"/>
    </source>
</evidence>
<name>A0A1M6IMF6_9ACTN</name>
<evidence type="ECO:0000259" key="3">
    <source>
        <dbReference type="Pfam" id="PF01471"/>
    </source>
</evidence>
<dbReference type="InterPro" id="IPR036365">
    <property type="entry name" value="PGBD-like_sf"/>
</dbReference>
<dbReference type="EMBL" id="FQZG01000042">
    <property type="protein sequence ID" value="SHJ35543.1"/>
    <property type="molecule type" value="Genomic_DNA"/>
</dbReference>
<keyword evidence="5" id="KW-1185">Reference proteome</keyword>
<gene>
    <name evidence="4" type="ORF">SAMN02745244_02324</name>
</gene>
<dbReference type="Gene3D" id="1.10.101.10">
    <property type="entry name" value="PGBD-like superfamily/PGBD"/>
    <property type="match status" value="2"/>
</dbReference>
<protein>
    <submittedName>
        <fullName evidence="4">Peptidoglycan-binding (PGRP) domain of peptidoglycan hydrolases-containing protein</fullName>
    </submittedName>
</protein>
<dbReference type="Pfam" id="PF01471">
    <property type="entry name" value="PG_binding_1"/>
    <property type="match status" value="2"/>
</dbReference>
<evidence type="ECO:0000313" key="4">
    <source>
        <dbReference type="EMBL" id="SHJ35543.1"/>
    </source>
</evidence>
<feature type="compositionally biased region" description="Pro residues" evidence="1">
    <location>
        <begin position="64"/>
        <end position="73"/>
    </location>
</feature>
<keyword evidence="2" id="KW-1133">Transmembrane helix</keyword>
<feature type="domain" description="Peptidoglycan binding-like" evidence="3">
    <location>
        <begin position="194"/>
        <end position="245"/>
    </location>
</feature>
<organism evidence="4 5">
    <name type="scientific">Tessaracoccus bendigoensis DSM 12906</name>
    <dbReference type="NCBI Taxonomy" id="1123357"/>
    <lineage>
        <taxon>Bacteria</taxon>
        <taxon>Bacillati</taxon>
        <taxon>Actinomycetota</taxon>
        <taxon>Actinomycetes</taxon>
        <taxon>Propionibacteriales</taxon>
        <taxon>Propionibacteriaceae</taxon>
        <taxon>Tessaracoccus</taxon>
    </lineage>
</organism>
<feature type="transmembrane region" description="Helical" evidence="2">
    <location>
        <begin position="80"/>
        <end position="101"/>
    </location>
</feature>
<keyword evidence="4" id="KW-0378">Hydrolase</keyword>
<feature type="domain" description="Peptidoglycan binding-like" evidence="3">
    <location>
        <begin position="254"/>
        <end position="309"/>
    </location>
</feature>
<dbReference type="Proteomes" id="UP000184512">
    <property type="component" value="Unassembled WGS sequence"/>
</dbReference>
<dbReference type="GO" id="GO:0016787">
    <property type="term" value="F:hydrolase activity"/>
    <property type="evidence" value="ECO:0007669"/>
    <property type="project" value="UniProtKB-KW"/>
</dbReference>
<evidence type="ECO:0000313" key="5">
    <source>
        <dbReference type="Proteomes" id="UP000184512"/>
    </source>
</evidence>
<feature type="region of interest" description="Disordered" evidence="1">
    <location>
        <begin position="118"/>
        <end position="176"/>
    </location>
</feature>
<feature type="region of interest" description="Disordered" evidence="1">
    <location>
        <begin position="30"/>
        <end position="76"/>
    </location>
</feature>
<sequence length="311" mass="32220">MNNCLQCGTPTAGQLCERCAVWFGPTQSVPAQGDHARPGSEPHGPSFVPAELHPTLSDPYADLPQPPPVPPQVPRRRGTVALGIGLGTLVVGGVAGLALLLGGGQGPDEAAPVATVTVQPEPTPTPTPTPEPSPEPTPTPTPTPTPVPVTVVTVTQQAEQSAPPADDGPVRAEAPPQTFDRFYPLGRGDAGYVVEALQALLSRKGVRTYIDGDFGSATERSVRQWQAQEGLAVTGVVDDTTWDSLTPKLQVGASGDAVTALQRLLVARGYTVAVDGDFGNQTRDAVKSFQSDRGLVVDGVVGSQTWPALLA</sequence>
<reference evidence="4 5" key="1">
    <citation type="submission" date="2016-11" db="EMBL/GenBank/DDBJ databases">
        <authorList>
            <person name="Jaros S."/>
            <person name="Januszkiewicz K."/>
            <person name="Wedrychowicz H."/>
        </authorList>
    </citation>
    <scope>NUCLEOTIDE SEQUENCE [LARGE SCALE GENOMIC DNA]</scope>
    <source>
        <strain evidence="4 5">DSM 12906</strain>
    </source>
</reference>
<accession>A0A1M6IMF6</accession>